<feature type="non-terminal residue" evidence="2">
    <location>
        <position position="1"/>
    </location>
</feature>
<organism evidence="2 3">
    <name type="scientific">Mauremys mutica</name>
    <name type="common">yellowpond turtle</name>
    <dbReference type="NCBI Taxonomy" id="74926"/>
    <lineage>
        <taxon>Eukaryota</taxon>
        <taxon>Metazoa</taxon>
        <taxon>Chordata</taxon>
        <taxon>Craniata</taxon>
        <taxon>Vertebrata</taxon>
        <taxon>Euteleostomi</taxon>
        <taxon>Archelosauria</taxon>
        <taxon>Testudinata</taxon>
        <taxon>Testudines</taxon>
        <taxon>Cryptodira</taxon>
        <taxon>Durocryptodira</taxon>
        <taxon>Testudinoidea</taxon>
        <taxon>Geoemydidae</taxon>
        <taxon>Geoemydinae</taxon>
        <taxon>Mauremys</taxon>
    </lineage>
</organism>
<feature type="region of interest" description="Disordered" evidence="1">
    <location>
        <begin position="39"/>
        <end position="104"/>
    </location>
</feature>
<comment type="caution">
    <text evidence="2">The sequence shown here is derived from an EMBL/GenBank/DDBJ whole genome shotgun (WGS) entry which is preliminary data.</text>
</comment>
<reference evidence="2" key="1">
    <citation type="submission" date="2021-09" db="EMBL/GenBank/DDBJ databases">
        <title>The genome of Mauremys mutica provides insights into the evolution of semi-aquatic lifestyle.</title>
        <authorList>
            <person name="Gong S."/>
            <person name="Gao Y."/>
        </authorList>
    </citation>
    <scope>NUCLEOTIDE SEQUENCE</scope>
    <source>
        <strain evidence="2">MM-2020</strain>
        <tissue evidence="2">Muscle</tissue>
    </source>
</reference>
<protein>
    <submittedName>
        <fullName evidence="2">Uncharacterized protein</fullName>
    </submittedName>
</protein>
<evidence type="ECO:0000256" key="1">
    <source>
        <dbReference type="SAM" id="MobiDB-lite"/>
    </source>
</evidence>
<accession>A0A9D4B0S0</accession>
<feature type="compositionally biased region" description="Basic and acidic residues" evidence="1">
    <location>
        <begin position="78"/>
        <end position="89"/>
    </location>
</feature>
<evidence type="ECO:0000313" key="3">
    <source>
        <dbReference type="Proteomes" id="UP000827986"/>
    </source>
</evidence>
<dbReference type="AlphaFoldDB" id="A0A9D4B0S0"/>
<gene>
    <name evidence="2" type="ORF">KIL84_011165</name>
</gene>
<proteinExistence type="predicted"/>
<name>A0A9D4B0S0_9SAUR</name>
<dbReference type="EMBL" id="JAHDVG010000474">
    <property type="protein sequence ID" value="KAH1177463.1"/>
    <property type="molecule type" value="Genomic_DNA"/>
</dbReference>
<keyword evidence="3" id="KW-1185">Reference proteome</keyword>
<dbReference type="Proteomes" id="UP000827986">
    <property type="component" value="Unassembled WGS sequence"/>
</dbReference>
<evidence type="ECO:0000313" key="2">
    <source>
        <dbReference type="EMBL" id="KAH1177463.1"/>
    </source>
</evidence>
<sequence length="104" mass="11145">MALDSDITAPHRDITILHCDITTQRLTLWLSRAPGCSGGGMLTSSWPRPQAARDVTPSSAPLTSVPEGAGLKNKRFREKAGAGGDHELDSVQDWAAQETDCTQD</sequence>